<name>A0A1H8QPP3_9FIRM</name>
<comment type="function">
    <text evidence="5">An accessory protein needed during the final step in the assembly of 30S ribosomal subunit, possibly for assembly of the head region. Essential for efficient processing of 16S rRNA. May be needed both before and after RbfA during the maturation of 16S rRNA. It has affinity for free ribosomal 30S subunits but not for 70S ribosomes.</text>
</comment>
<protein>
    <recommendedName>
        <fullName evidence="5">Ribosome maturation factor RimM</fullName>
    </recommendedName>
</protein>
<evidence type="ECO:0000313" key="8">
    <source>
        <dbReference type="EMBL" id="SEO55961.1"/>
    </source>
</evidence>
<dbReference type="InterPro" id="IPR036976">
    <property type="entry name" value="RimM_N_sf"/>
</dbReference>
<comment type="similarity">
    <text evidence="5">Belongs to the RimM family.</text>
</comment>
<dbReference type="PANTHER" id="PTHR33692:SF1">
    <property type="entry name" value="RIBOSOME MATURATION FACTOR RIMM"/>
    <property type="match status" value="1"/>
</dbReference>
<keyword evidence="4 5" id="KW-0143">Chaperone</keyword>
<comment type="domain">
    <text evidence="5">The PRC barrel domain binds ribosomal protein uS19.</text>
</comment>
<dbReference type="Gene3D" id="2.30.30.240">
    <property type="entry name" value="PRC-barrel domain"/>
    <property type="match status" value="1"/>
</dbReference>
<evidence type="ECO:0000256" key="2">
    <source>
        <dbReference type="ARBA" id="ARBA00022517"/>
    </source>
</evidence>
<sequence length="168" mass="18923">MTEKLISIGKITAPHGVRGEVRVIPDTDFPERFEQMKTIRLDDGSVWPVLGVKYHKHFVLLTLKGIDSKNAAEPLRNKVIQVRPDELVPLPTGHYYHFQIIGLEVFTEDGEFLGQVKDIITTGSNDVYVVEQEGQRPVLVPALKRVVLDIDLPGGKMKVKLQEWDAEA</sequence>
<reference evidence="8 9" key="1">
    <citation type="submission" date="2016-10" db="EMBL/GenBank/DDBJ databases">
        <authorList>
            <person name="de Groot N.N."/>
        </authorList>
    </citation>
    <scope>NUCLEOTIDE SEQUENCE [LARGE SCALE GENOMIC DNA]</scope>
    <source>
        <strain evidence="8 9">DSM 13305</strain>
    </source>
</reference>
<keyword evidence="1 5" id="KW-0963">Cytoplasm</keyword>
<dbReference type="GO" id="GO:0005840">
    <property type="term" value="C:ribosome"/>
    <property type="evidence" value="ECO:0007669"/>
    <property type="project" value="InterPro"/>
</dbReference>
<dbReference type="Pfam" id="PF24986">
    <property type="entry name" value="PRC_RimM"/>
    <property type="match status" value="1"/>
</dbReference>
<dbReference type="GO" id="GO:0043022">
    <property type="term" value="F:ribosome binding"/>
    <property type="evidence" value="ECO:0007669"/>
    <property type="project" value="InterPro"/>
</dbReference>
<dbReference type="Proteomes" id="UP000198847">
    <property type="component" value="Unassembled WGS sequence"/>
</dbReference>
<dbReference type="NCBIfam" id="TIGR02273">
    <property type="entry name" value="16S_RimM"/>
    <property type="match status" value="1"/>
</dbReference>
<organism evidence="8 9">
    <name type="scientific">Propionispora vibrioides</name>
    <dbReference type="NCBI Taxonomy" id="112903"/>
    <lineage>
        <taxon>Bacteria</taxon>
        <taxon>Bacillati</taxon>
        <taxon>Bacillota</taxon>
        <taxon>Negativicutes</taxon>
        <taxon>Selenomonadales</taxon>
        <taxon>Sporomusaceae</taxon>
        <taxon>Propionispora</taxon>
    </lineage>
</organism>
<gene>
    <name evidence="5" type="primary">rimM</name>
    <name evidence="8" type="ORF">SAMN04490178_10313</name>
</gene>
<dbReference type="GO" id="GO:0005737">
    <property type="term" value="C:cytoplasm"/>
    <property type="evidence" value="ECO:0007669"/>
    <property type="project" value="UniProtKB-SubCell"/>
</dbReference>
<dbReference type="InterPro" id="IPR002676">
    <property type="entry name" value="RimM_N"/>
</dbReference>
<dbReference type="InterPro" id="IPR011961">
    <property type="entry name" value="RimM"/>
</dbReference>
<dbReference type="SUPFAM" id="SSF50346">
    <property type="entry name" value="PRC-barrel domain"/>
    <property type="match status" value="1"/>
</dbReference>
<dbReference type="EMBL" id="FODY01000003">
    <property type="protein sequence ID" value="SEO55961.1"/>
    <property type="molecule type" value="Genomic_DNA"/>
</dbReference>
<dbReference type="RefSeq" id="WP_091743996.1">
    <property type="nucleotide sequence ID" value="NZ_FODY01000003.1"/>
</dbReference>
<keyword evidence="9" id="KW-1185">Reference proteome</keyword>
<dbReference type="PANTHER" id="PTHR33692">
    <property type="entry name" value="RIBOSOME MATURATION FACTOR RIMM"/>
    <property type="match status" value="1"/>
</dbReference>
<feature type="domain" description="RimM N-terminal" evidence="6">
    <location>
        <begin position="8"/>
        <end position="85"/>
    </location>
</feature>
<keyword evidence="2 5" id="KW-0690">Ribosome biogenesis</keyword>
<dbReference type="HAMAP" id="MF_00014">
    <property type="entry name" value="Ribosome_mat_RimM"/>
    <property type="match status" value="1"/>
</dbReference>
<dbReference type="GO" id="GO:0042274">
    <property type="term" value="P:ribosomal small subunit biogenesis"/>
    <property type="evidence" value="ECO:0007669"/>
    <property type="project" value="UniProtKB-UniRule"/>
</dbReference>
<feature type="domain" description="Ribosome maturation factor RimM PRC barrel" evidence="7">
    <location>
        <begin position="98"/>
        <end position="163"/>
    </location>
</feature>
<dbReference type="InterPro" id="IPR056792">
    <property type="entry name" value="PRC_RimM"/>
</dbReference>
<proteinExistence type="inferred from homology"/>
<dbReference type="InterPro" id="IPR009000">
    <property type="entry name" value="Transl_B-barrel_sf"/>
</dbReference>
<comment type="subcellular location">
    <subcellularLocation>
        <location evidence="5">Cytoplasm</location>
    </subcellularLocation>
</comment>
<evidence type="ECO:0000256" key="4">
    <source>
        <dbReference type="ARBA" id="ARBA00023186"/>
    </source>
</evidence>
<dbReference type="InterPro" id="IPR011033">
    <property type="entry name" value="PRC_barrel-like_sf"/>
</dbReference>
<dbReference type="STRING" id="112903.SAMN04490178_10313"/>
<evidence type="ECO:0000259" key="7">
    <source>
        <dbReference type="Pfam" id="PF24986"/>
    </source>
</evidence>
<evidence type="ECO:0000256" key="1">
    <source>
        <dbReference type="ARBA" id="ARBA00022490"/>
    </source>
</evidence>
<dbReference type="GO" id="GO:0006364">
    <property type="term" value="P:rRNA processing"/>
    <property type="evidence" value="ECO:0007669"/>
    <property type="project" value="UniProtKB-UniRule"/>
</dbReference>
<evidence type="ECO:0000256" key="5">
    <source>
        <dbReference type="HAMAP-Rule" id="MF_00014"/>
    </source>
</evidence>
<evidence type="ECO:0000313" key="9">
    <source>
        <dbReference type="Proteomes" id="UP000198847"/>
    </source>
</evidence>
<evidence type="ECO:0000256" key="3">
    <source>
        <dbReference type="ARBA" id="ARBA00022552"/>
    </source>
</evidence>
<dbReference type="Pfam" id="PF01782">
    <property type="entry name" value="RimM"/>
    <property type="match status" value="1"/>
</dbReference>
<dbReference type="AlphaFoldDB" id="A0A1H8QPP3"/>
<accession>A0A1H8QPP3</accession>
<comment type="subunit">
    <text evidence="5">Binds ribosomal protein uS19.</text>
</comment>
<dbReference type="OrthoDB" id="9810331at2"/>
<evidence type="ECO:0000259" key="6">
    <source>
        <dbReference type="Pfam" id="PF01782"/>
    </source>
</evidence>
<keyword evidence="3 5" id="KW-0698">rRNA processing</keyword>
<dbReference type="SUPFAM" id="SSF50447">
    <property type="entry name" value="Translation proteins"/>
    <property type="match status" value="1"/>
</dbReference>
<dbReference type="Gene3D" id="2.40.30.60">
    <property type="entry name" value="RimM"/>
    <property type="match status" value="1"/>
</dbReference>